<dbReference type="RefSeq" id="WP_221024288.1">
    <property type="nucleotide sequence ID" value="NZ_JAIEZQ010000001.1"/>
</dbReference>
<evidence type="ECO:0000313" key="8">
    <source>
        <dbReference type="EMBL" id="MBY9074640.1"/>
    </source>
</evidence>
<dbReference type="InterPro" id="IPR002328">
    <property type="entry name" value="ADH_Zn_CS"/>
</dbReference>
<dbReference type="SUPFAM" id="SSF51735">
    <property type="entry name" value="NAD(P)-binding Rossmann-fold domains"/>
    <property type="match status" value="1"/>
</dbReference>
<evidence type="ECO:0000256" key="1">
    <source>
        <dbReference type="ARBA" id="ARBA00001947"/>
    </source>
</evidence>
<dbReference type="PANTHER" id="PTHR43161">
    <property type="entry name" value="SORBITOL DEHYDROGENASE"/>
    <property type="match status" value="1"/>
</dbReference>
<feature type="domain" description="Enoyl reductase (ER)" evidence="7">
    <location>
        <begin position="8"/>
        <end position="333"/>
    </location>
</feature>
<dbReference type="InterPro" id="IPR045306">
    <property type="entry name" value="SDH-like"/>
</dbReference>
<dbReference type="InterPro" id="IPR013149">
    <property type="entry name" value="ADH-like_C"/>
</dbReference>
<dbReference type="Pfam" id="PF08240">
    <property type="entry name" value="ADH_N"/>
    <property type="match status" value="1"/>
</dbReference>
<evidence type="ECO:0000256" key="2">
    <source>
        <dbReference type="ARBA" id="ARBA00008072"/>
    </source>
</evidence>
<dbReference type="EMBL" id="JAIEZQ010000001">
    <property type="protein sequence ID" value="MBY9074640.1"/>
    <property type="molecule type" value="Genomic_DNA"/>
</dbReference>
<keyword evidence="5" id="KW-0560">Oxidoreductase</keyword>
<dbReference type="SMART" id="SM00829">
    <property type="entry name" value="PKS_ER"/>
    <property type="match status" value="1"/>
</dbReference>
<comment type="caution">
    <text evidence="8">The sequence shown here is derived from an EMBL/GenBank/DDBJ whole genome shotgun (WGS) entry which is preliminary data.</text>
</comment>
<evidence type="ECO:0000313" key="9">
    <source>
        <dbReference type="Proteomes" id="UP000754710"/>
    </source>
</evidence>
<evidence type="ECO:0000259" key="7">
    <source>
        <dbReference type="SMART" id="SM00829"/>
    </source>
</evidence>
<dbReference type="Pfam" id="PF00107">
    <property type="entry name" value="ADH_zinc_N"/>
    <property type="match status" value="1"/>
</dbReference>
<dbReference type="SUPFAM" id="SSF50129">
    <property type="entry name" value="GroES-like"/>
    <property type="match status" value="1"/>
</dbReference>
<dbReference type="Gene3D" id="3.40.50.720">
    <property type="entry name" value="NAD(P)-binding Rossmann-like Domain"/>
    <property type="match status" value="1"/>
</dbReference>
<accession>A0ABS7RHX2</accession>
<dbReference type="CDD" id="cd05285">
    <property type="entry name" value="sorbitol_DH"/>
    <property type="match status" value="1"/>
</dbReference>
<sequence length="337" mass="34949">MRVSVLRGAGDLLVEERPDPAPGPHEVLVRVASVGVCGSDVHYFEHGRIGSYTVDSPLVLGHEPSGVVVDVGAAVTRLSVGQRVSLEPGVPDFSCAQCLAGRYNLCEGMRFFATPPYDGAFAEMVTSHELFAHPVPDSLSDDAAALLEPLSVGLWACRQGGVSAGSRVLVTGAGPVGLVAAQAALALGAAEVTVTDVNPHRLALARELGATGTVDVGSTRLAEAGVEPDVLLECSGHPVATVEAIRTVARAGRVVLVGMGGDELALPASRVQEYELTVTGTFRYAHTWPAAIALAASGRVQLDRLVTGHYGLDQVREALTVARTDPHAIKPVVRPGA</sequence>
<dbReference type="InterPro" id="IPR011032">
    <property type="entry name" value="GroES-like_sf"/>
</dbReference>
<dbReference type="InterPro" id="IPR020843">
    <property type="entry name" value="ER"/>
</dbReference>
<organism evidence="8 9">
    <name type="scientific">Nocardioides jiangsuensis</name>
    <dbReference type="NCBI Taxonomy" id="2866161"/>
    <lineage>
        <taxon>Bacteria</taxon>
        <taxon>Bacillati</taxon>
        <taxon>Actinomycetota</taxon>
        <taxon>Actinomycetes</taxon>
        <taxon>Propionibacteriales</taxon>
        <taxon>Nocardioidaceae</taxon>
        <taxon>Nocardioides</taxon>
    </lineage>
</organism>
<evidence type="ECO:0000256" key="4">
    <source>
        <dbReference type="ARBA" id="ARBA00022833"/>
    </source>
</evidence>
<dbReference type="Gene3D" id="3.90.180.10">
    <property type="entry name" value="Medium-chain alcohol dehydrogenases, catalytic domain"/>
    <property type="match status" value="1"/>
</dbReference>
<dbReference type="Proteomes" id="UP000754710">
    <property type="component" value="Unassembled WGS sequence"/>
</dbReference>
<keyword evidence="4 6" id="KW-0862">Zinc</keyword>
<protein>
    <submittedName>
        <fullName evidence="8">NAD(P)-dependent alcohol dehydrogenase</fullName>
    </submittedName>
</protein>
<dbReference type="InterPro" id="IPR013154">
    <property type="entry name" value="ADH-like_N"/>
</dbReference>
<reference evidence="8 9" key="1">
    <citation type="submission" date="2021-08" db="EMBL/GenBank/DDBJ databases">
        <title>Nocardioides bacterium WL0053 sp. nov., isolated from the sediment.</title>
        <authorList>
            <person name="Wang L."/>
            <person name="Zhang D."/>
            <person name="Zhang A."/>
        </authorList>
    </citation>
    <scope>NUCLEOTIDE SEQUENCE [LARGE SCALE GENOMIC DNA]</scope>
    <source>
        <strain evidence="8 9">WL0053</strain>
    </source>
</reference>
<evidence type="ECO:0000256" key="3">
    <source>
        <dbReference type="ARBA" id="ARBA00022723"/>
    </source>
</evidence>
<dbReference type="PANTHER" id="PTHR43161:SF9">
    <property type="entry name" value="SORBITOL DEHYDROGENASE"/>
    <property type="match status" value="1"/>
</dbReference>
<name>A0ABS7RHX2_9ACTN</name>
<comment type="cofactor">
    <cofactor evidence="1 6">
        <name>Zn(2+)</name>
        <dbReference type="ChEBI" id="CHEBI:29105"/>
    </cofactor>
</comment>
<evidence type="ECO:0000256" key="5">
    <source>
        <dbReference type="ARBA" id="ARBA00023002"/>
    </source>
</evidence>
<proteinExistence type="inferred from homology"/>
<keyword evidence="3 6" id="KW-0479">Metal-binding</keyword>
<gene>
    <name evidence="8" type="ORF">K1X13_07385</name>
</gene>
<dbReference type="PROSITE" id="PS00059">
    <property type="entry name" value="ADH_ZINC"/>
    <property type="match status" value="1"/>
</dbReference>
<dbReference type="InterPro" id="IPR036291">
    <property type="entry name" value="NAD(P)-bd_dom_sf"/>
</dbReference>
<evidence type="ECO:0000256" key="6">
    <source>
        <dbReference type="RuleBase" id="RU361277"/>
    </source>
</evidence>
<comment type="similarity">
    <text evidence="2 6">Belongs to the zinc-containing alcohol dehydrogenase family.</text>
</comment>
<keyword evidence="9" id="KW-1185">Reference proteome</keyword>